<dbReference type="RefSeq" id="WP_329774967.1">
    <property type="nucleotide sequence ID" value="NZ_JAYDYW010000006.1"/>
</dbReference>
<name>A0ABU7G2Z6_9ALTE</name>
<evidence type="ECO:0000256" key="1">
    <source>
        <dbReference type="SAM" id="MobiDB-lite"/>
    </source>
</evidence>
<feature type="region of interest" description="Disordered" evidence="1">
    <location>
        <begin position="46"/>
        <end position="74"/>
    </location>
</feature>
<feature type="compositionally biased region" description="Polar residues" evidence="1">
    <location>
        <begin position="46"/>
        <end position="61"/>
    </location>
</feature>
<evidence type="ECO:0000313" key="3">
    <source>
        <dbReference type="Proteomes" id="UP001310248"/>
    </source>
</evidence>
<dbReference type="Proteomes" id="UP001310248">
    <property type="component" value="Unassembled WGS sequence"/>
</dbReference>
<evidence type="ECO:0008006" key="4">
    <source>
        <dbReference type="Google" id="ProtNLM"/>
    </source>
</evidence>
<dbReference type="EMBL" id="JAYDYW010000006">
    <property type="protein sequence ID" value="MEE1673718.1"/>
    <property type="molecule type" value="Genomic_DNA"/>
</dbReference>
<accession>A0ABU7G2Z6</accession>
<organism evidence="2 3">
    <name type="scientific">Agarivorans aestuarii</name>
    <dbReference type="NCBI Taxonomy" id="1563703"/>
    <lineage>
        <taxon>Bacteria</taxon>
        <taxon>Pseudomonadati</taxon>
        <taxon>Pseudomonadota</taxon>
        <taxon>Gammaproteobacteria</taxon>
        <taxon>Alteromonadales</taxon>
        <taxon>Alteromonadaceae</taxon>
        <taxon>Agarivorans</taxon>
    </lineage>
</organism>
<gene>
    <name evidence="2" type="ORF">SNR37_003145</name>
</gene>
<keyword evidence="3" id="KW-1185">Reference proteome</keyword>
<reference evidence="2 3" key="2">
    <citation type="submission" date="2023-12" db="EMBL/GenBank/DDBJ databases">
        <authorList>
            <consortium name="Cladostephus spongiosus"/>
            <person name="Lorente B."/>
            <person name="Cabral C."/>
            <person name="Frias J."/>
            <person name="Faria J."/>
            <person name="Toubarro D."/>
        </authorList>
    </citation>
    <scope>NUCLEOTIDE SEQUENCE [LARGE SCALE GENOMIC DNA]</scope>
    <source>
        <strain evidence="2 3">ZMCS4</strain>
    </source>
</reference>
<proteinExistence type="predicted"/>
<reference evidence="3" key="1">
    <citation type="submission" date="2023-07" db="EMBL/GenBank/DDBJ databases">
        <title>Draft genome sequence of Agarivorans aestuarii strain ZMCS4, a CAZymes producing bacteria isolated from the marine brown algae Clodostephus spongiosus.</title>
        <authorList>
            <person name="Lorente B."/>
            <person name="Cabral C."/>
            <person name="Frias J."/>
            <person name="Faria J."/>
            <person name="Toubarro D."/>
        </authorList>
    </citation>
    <scope>NUCLEOTIDE SEQUENCE [LARGE SCALE GENOMIC DNA]</scope>
    <source>
        <strain evidence="3">ZMCS4</strain>
    </source>
</reference>
<evidence type="ECO:0000313" key="2">
    <source>
        <dbReference type="EMBL" id="MEE1673718.1"/>
    </source>
</evidence>
<protein>
    <recommendedName>
        <fullName evidence="4">Antitoxin Xre/MbcA/ParS-like toxin-binding domain-containing protein</fullName>
    </recommendedName>
</protein>
<comment type="caution">
    <text evidence="2">The sequence shown here is derived from an EMBL/GenBank/DDBJ whole genome shotgun (WGS) entry which is preliminary data.</text>
</comment>
<sequence length="146" mass="16326">MNTLLLSDSEVETLLYLVRTEMQGICGDLGYQELSRIRDKLEGLKANTQEARAKDQTSSASEKQKKKGAGSDFFDSLDNQSIGALMLSLPDFYARVMAVFKTEEAARGWLLSRMQALDGRAPLEAYKDEPALVEEILRKVDKGELF</sequence>